<evidence type="ECO:0000313" key="1">
    <source>
        <dbReference type="EMBL" id="CAB3776133.1"/>
    </source>
</evidence>
<gene>
    <name evidence="1" type="ORF">LMG27177_00080</name>
</gene>
<name>A0A6J5FA74_9BURK</name>
<accession>A0A6J5FA74</accession>
<evidence type="ECO:0000313" key="2">
    <source>
        <dbReference type="Proteomes" id="UP000494252"/>
    </source>
</evidence>
<evidence type="ECO:0008006" key="3">
    <source>
        <dbReference type="Google" id="ProtNLM"/>
    </source>
</evidence>
<protein>
    <recommendedName>
        <fullName evidence="3">NlpC/P60 domain-containing protein</fullName>
    </recommendedName>
</protein>
<dbReference type="EMBL" id="CADIKI010000001">
    <property type="protein sequence ID" value="CAB3776133.1"/>
    <property type="molecule type" value="Genomic_DNA"/>
</dbReference>
<sequence>MPFEAAEATMWQLVQRHTGRVGYRRGVKSEGLLASPPVIDCSGWTALLLSRALQAHNVAAARAVFTDDDIAALHTWSERIIHEIGQRTGFVLQGTALTADALPRCATIGLKMGNPAWAANHPRPRGITHTVQIVRRPDDDAPFVSESFDGAVAGIRLTPLMQWLARAQPALDANEAWAVDAFRLASGAARGHQQGNVP</sequence>
<reference evidence="1 2" key="1">
    <citation type="submission" date="2020-04" db="EMBL/GenBank/DDBJ databases">
        <authorList>
            <person name="De Canck E."/>
        </authorList>
    </citation>
    <scope>NUCLEOTIDE SEQUENCE [LARGE SCALE GENOMIC DNA]</scope>
    <source>
        <strain evidence="1 2">LMG 27177</strain>
    </source>
</reference>
<dbReference type="AlphaFoldDB" id="A0A6J5FA74"/>
<dbReference type="Proteomes" id="UP000494252">
    <property type="component" value="Unassembled WGS sequence"/>
</dbReference>
<proteinExistence type="predicted"/>
<dbReference type="RefSeq" id="WP_175157598.1">
    <property type="nucleotide sequence ID" value="NZ_CADIKI010000001.1"/>
</dbReference>
<keyword evidence="2" id="KW-1185">Reference proteome</keyword>
<organism evidence="1 2">
    <name type="scientific">Paraburkholderia fynbosensis</name>
    <dbReference type="NCBI Taxonomy" id="1200993"/>
    <lineage>
        <taxon>Bacteria</taxon>
        <taxon>Pseudomonadati</taxon>
        <taxon>Pseudomonadota</taxon>
        <taxon>Betaproteobacteria</taxon>
        <taxon>Burkholderiales</taxon>
        <taxon>Burkholderiaceae</taxon>
        <taxon>Paraburkholderia</taxon>
    </lineage>
</organism>